<organism evidence="1 2">
    <name type="scientific">Apiospora rasikravindrae</name>
    <dbReference type="NCBI Taxonomy" id="990691"/>
    <lineage>
        <taxon>Eukaryota</taxon>
        <taxon>Fungi</taxon>
        <taxon>Dikarya</taxon>
        <taxon>Ascomycota</taxon>
        <taxon>Pezizomycotina</taxon>
        <taxon>Sordariomycetes</taxon>
        <taxon>Xylariomycetidae</taxon>
        <taxon>Amphisphaeriales</taxon>
        <taxon>Apiosporaceae</taxon>
        <taxon>Apiospora</taxon>
    </lineage>
</organism>
<name>A0ABR1S045_9PEZI</name>
<dbReference type="EMBL" id="JAQQWK010000011">
    <property type="protein sequence ID" value="KAK8023549.1"/>
    <property type="molecule type" value="Genomic_DNA"/>
</dbReference>
<proteinExistence type="predicted"/>
<evidence type="ECO:0000313" key="2">
    <source>
        <dbReference type="Proteomes" id="UP001444661"/>
    </source>
</evidence>
<reference evidence="1 2" key="1">
    <citation type="submission" date="2023-01" db="EMBL/GenBank/DDBJ databases">
        <title>Analysis of 21 Apiospora genomes using comparative genomics revels a genus with tremendous synthesis potential of carbohydrate active enzymes and secondary metabolites.</title>
        <authorList>
            <person name="Sorensen T."/>
        </authorList>
    </citation>
    <scope>NUCLEOTIDE SEQUENCE [LARGE SCALE GENOMIC DNA]</scope>
    <source>
        <strain evidence="1 2">CBS 33761</strain>
    </source>
</reference>
<evidence type="ECO:0000313" key="1">
    <source>
        <dbReference type="EMBL" id="KAK8023549.1"/>
    </source>
</evidence>
<comment type="caution">
    <text evidence="1">The sequence shown here is derived from an EMBL/GenBank/DDBJ whole genome shotgun (WGS) entry which is preliminary data.</text>
</comment>
<sequence length="198" mass="21626">MAQTTNNDLNLTQILVKSGEVKAATEADPSLCAFRVSNGFAVLVMGKYLTPTPAPAAAPRLDRLEAELGRARTAGLLQLEAHILTPEPYSRQKAAAKAEADPMAAGLDDEEVLRWHLLVQKSLAQRMEQILRGGPVTWYKYPVCHQTAASRWTHGMSVYASKKVYCQSVDANGKSDEVRVIGAAKRGKEEEDSGRRCC</sequence>
<keyword evidence="2" id="KW-1185">Reference proteome</keyword>
<protein>
    <submittedName>
        <fullName evidence="1">Uncharacterized protein</fullName>
    </submittedName>
</protein>
<dbReference type="Proteomes" id="UP001444661">
    <property type="component" value="Unassembled WGS sequence"/>
</dbReference>
<gene>
    <name evidence="1" type="ORF">PG993_011615</name>
</gene>
<accession>A0ABR1S045</accession>